<dbReference type="RefSeq" id="WP_014659763.1">
    <property type="nucleotide sequence ID" value="NC_017735.1"/>
</dbReference>
<keyword evidence="2" id="KW-1185">Reference proteome</keyword>
<dbReference type="AlphaFoldDB" id="I0ETK9"/>
<protein>
    <submittedName>
        <fullName evidence="1">Uncharacterized protein</fullName>
    </submittedName>
</protein>
<sequence length="102" mass="12010">MLFLKKQDSSVYFLDIKDHQNFSSIDFIKTIHNNWPFLIEKYKIKTGFNIRPILSSDEIFECWKKGLNVSVVFKDRNNLEVAYLPELGTTVSDHKFLHVSDI</sequence>
<dbReference type="EMBL" id="CP003481">
    <property type="protein sequence ID" value="AFI06278.1"/>
    <property type="molecule type" value="Genomic_DNA"/>
</dbReference>
<name>I0ETK9_HELCM</name>
<reference evidence="1 2" key="1">
    <citation type="journal article" date="2013" name="PLoS ONE">
        <title>Sequence Divergence and Conservation in Genomes ofHelicobacter cetorum Strains from a Dolphin and a Whale.</title>
        <authorList>
            <person name="Kersulyte D."/>
            <person name="Rossi M."/>
            <person name="Berg D.E."/>
        </authorList>
    </citation>
    <scope>NUCLEOTIDE SEQUENCE [LARGE SCALE GENOMIC DNA]</scope>
    <source>
        <strain evidence="1 2">MIT 99-5656</strain>
    </source>
</reference>
<dbReference type="OrthoDB" id="9135240at2"/>
<dbReference type="STRING" id="1163745.HCD_06380"/>
<organism evidence="1 2">
    <name type="scientific">Helicobacter cetorum (strain ATCC BAA-540 / CCUG 52418 / MIT 99-5656)</name>
    <dbReference type="NCBI Taxonomy" id="1163745"/>
    <lineage>
        <taxon>Bacteria</taxon>
        <taxon>Pseudomonadati</taxon>
        <taxon>Campylobacterota</taxon>
        <taxon>Epsilonproteobacteria</taxon>
        <taxon>Campylobacterales</taxon>
        <taxon>Helicobacteraceae</taxon>
        <taxon>Helicobacter</taxon>
    </lineage>
</organism>
<dbReference type="KEGG" id="hcm:HCD_06380"/>
<proteinExistence type="predicted"/>
<dbReference type="Proteomes" id="UP000005013">
    <property type="component" value="Chromosome"/>
</dbReference>
<evidence type="ECO:0000313" key="1">
    <source>
        <dbReference type="EMBL" id="AFI06278.1"/>
    </source>
</evidence>
<dbReference type="HOGENOM" id="CLU_2273463_0_0_7"/>
<gene>
    <name evidence="1" type="ordered locus">HCD_06380</name>
</gene>
<evidence type="ECO:0000313" key="2">
    <source>
        <dbReference type="Proteomes" id="UP000005013"/>
    </source>
</evidence>
<accession>I0ETK9</accession>